<reference evidence="2" key="1">
    <citation type="submission" date="2019-08" db="EMBL/GenBank/DDBJ databases">
        <title>Limnoglobus roseus gen. nov., sp. nov., a novel freshwater planctomycete with a giant genome from the family Gemmataceae.</title>
        <authorList>
            <person name="Kulichevskaya I.S."/>
            <person name="Naumoff D.G."/>
            <person name="Miroshnikov K."/>
            <person name="Ivanova A."/>
            <person name="Philippov D.A."/>
            <person name="Hakobyan A."/>
            <person name="Rijpstra I.C."/>
            <person name="Sinninghe Damste J.S."/>
            <person name="Liesack W."/>
            <person name="Dedysh S.N."/>
        </authorList>
    </citation>
    <scope>NUCLEOTIDE SEQUENCE [LARGE SCALE GENOMIC DNA]</scope>
    <source>
        <strain evidence="2">PX52</strain>
    </source>
</reference>
<name>A0A5C1AIZ1_9BACT</name>
<keyword evidence="2" id="KW-1185">Reference proteome</keyword>
<dbReference type="AlphaFoldDB" id="A0A5C1AIZ1"/>
<dbReference type="RefSeq" id="WP_149113801.1">
    <property type="nucleotide sequence ID" value="NZ_CP042425.1"/>
</dbReference>
<evidence type="ECO:0000313" key="2">
    <source>
        <dbReference type="Proteomes" id="UP000324974"/>
    </source>
</evidence>
<organism evidence="1 2">
    <name type="scientific">Limnoglobus roseus</name>
    <dbReference type="NCBI Taxonomy" id="2598579"/>
    <lineage>
        <taxon>Bacteria</taxon>
        <taxon>Pseudomonadati</taxon>
        <taxon>Planctomycetota</taxon>
        <taxon>Planctomycetia</taxon>
        <taxon>Gemmatales</taxon>
        <taxon>Gemmataceae</taxon>
        <taxon>Limnoglobus</taxon>
    </lineage>
</organism>
<dbReference type="KEGG" id="lrs:PX52LOC_06480"/>
<sequence length="68" mass="7840">MTTITTGDPTPSTARGRRVRQWLQSWACALLHRRQWYARHTLGGTYYGEAGAEAWRCRKCGRKWKGEG</sequence>
<gene>
    <name evidence="1" type="ORF">PX52LOC_06480</name>
</gene>
<dbReference type="EMBL" id="CP042425">
    <property type="protein sequence ID" value="QEL19409.1"/>
    <property type="molecule type" value="Genomic_DNA"/>
</dbReference>
<evidence type="ECO:0000313" key="1">
    <source>
        <dbReference type="EMBL" id="QEL19409.1"/>
    </source>
</evidence>
<accession>A0A5C1AIZ1</accession>
<protein>
    <submittedName>
        <fullName evidence="1">Uncharacterized protein</fullName>
    </submittedName>
</protein>
<dbReference type="Proteomes" id="UP000324974">
    <property type="component" value="Chromosome"/>
</dbReference>
<proteinExistence type="predicted"/>